<dbReference type="EMBL" id="JAGTJJ010000059">
    <property type="protein sequence ID" value="MDC3987837.1"/>
    <property type="molecule type" value="Genomic_DNA"/>
</dbReference>
<sequence>MGQRSLLFAGLGLVVVLATGCGSDVEGLCEAQEACIGGNDADIDACIASYEGQRDTAYGIGCGEEFDTLVHCTKPLLSCSIQPTGEPCNSNADCSGDDLCSNGQCMGESYGIPASQVDTCAVEQTAYSRCD</sequence>
<protein>
    <recommendedName>
        <fullName evidence="3">Lipoprotein</fullName>
    </recommendedName>
</protein>
<reference evidence="1 2" key="1">
    <citation type="submission" date="2021-04" db="EMBL/GenBank/DDBJ databases">
        <title>Genome analysis of Polyangium sp.</title>
        <authorList>
            <person name="Li Y."/>
            <person name="Wang J."/>
        </authorList>
    </citation>
    <scope>NUCLEOTIDE SEQUENCE [LARGE SCALE GENOMIC DNA]</scope>
    <source>
        <strain evidence="1 2">SDU14</strain>
    </source>
</reference>
<organism evidence="1 2">
    <name type="scientific">Polyangium jinanense</name>
    <dbReference type="NCBI Taxonomy" id="2829994"/>
    <lineage>
        <taxon>Bacteria</taxon>
        <taxon>Pseudomonadati</taxon>
        <taxon>Myxococcota</taxon>
        <taxon>Polyangia</taxon>
        <taxon>Polyangiales</taxon>
        <taxon>Polyangiaceae</taxon>
        <taxon>Polyangium</taxon>
    </lineage>
</organism>
<name>A0A9X3XCA7_9BACT</name>
<dbReference type="AlphaFoldDB" id="A0A9X3XCA7"/>
<proteinExistence type="predicted"/>
<evidence type="ECO:0000313" key="1">
    <source>
        <dbReference type="EMBL" id="MDC3987837.1"/>
    </source>
</evidence>
<keyword evidence="2" id="KW-1185">Reference proteome</keyword>
<dbReference type="RefSeq" id="WP_272427869.1">
    <property type="nucleotide sequence ID" value="NZ_JAGTJJ010000059.1"/>
</dbReference>
<dbReference type="PROSITE" id="PS51257">
    <property type="entry name" value="PROKAR_LIPOPROTEIN"/>
    <property type="match status" value="1"/>
</dbReference>
<comment type="caution">
    <text evidence="1">The sequence shown here is derived from an EMBL/GenBank/DDBJ whole genome shotgun (WGS) entry which is preliminary data.</text>
</comment>
<accession>A0A9X3XCA7</accession>
<gene>
    <name evidence="1" type="ORF">KEG57_45655</name>
</gene>
<evidence type="ECO:0000313" key="2">
    <source>
        <dbReference type="Proteomes" id="UP001151081"/>
    </source>
</evidence>
<evidence type="ECO:0008006" key="3">
    <source>
        <dbReference type="Google" id="ProtNLM"/>
    </source>
</evidence>
<dbReference type="Proteomes" id="UP001151081">
    <property type="component" value="Unassembled WGS sequence"/>
</dbReference>